<accession>A0A1H4DYF7</accession>
<dbReference type="OrthoDB" id="2987348at2"/>
<protein>
    <submittedName>
        <fullName evidence="3">Pimeloyl-ACP methyl ester carboxylesterase</fullName>
    </submittedName>
</protein>
<evidence type="ECO:0000313" key="3">
    <source>
        <dbReference type="EMBL" id="SEA77538.1"/>
    </source>
</evidence>
<gene>
    <name evidence="3" type="ORF">SAMN05192564_10314</name>
</gene>
<dbReference type="Proteomes" id="UP000198638">
    <property type="component" value="Unassembled WGS sequence"/>
</dbReference>
<dbReference type="EMBL" id="FNRQ01000003">
    <property type="protein sequence ID" value="SEA77538.1"/>
    <property type="molecule type" value="Genomic_DNA"/>
</dbReference>
<name>A0A1H4DYF7_9BURK</name>
<evidence type="ECO:0000259" key="2">
    <source>
        <dbReference type="Pfam" id="PF00561"/>
    </source>
</evidence>
<dbReference type="RefSeq" id="WP_090532937.1">
    <property type="nucleotide sequence ID" value="NZ_FNRQ01000003.1"/>
</dbReference>
<keyword evidence="4" id="KW-1185">Reference proteome</keyword>
<dbReference type="AlphaFoldDB" id="A0A1H4DYF7"/>
<sequence length="302" mass="33467">MNVDIQHHKAAINGFDMHYASCGQPGRPLLLFVHGFPECWSAWCAQLKRFGEHYFAVAPDTRGINESSGPEAVSGYRAGNMVRDLAALIEHLGYQQCVAIGHDWGGAIACALALAQPERLRALVMINAVHPGVYRRELVENPVQQAASAYMNFFTSEGAVGKIRADDCACLLDMFSEDGTLPSWLDAVTRQSYRDAWLKAGSIEAGINYYRASALHPATPEDPGASAVFFNDADMQVRVPTLILWGEQDRFLLRGCLDGVEHYFAQLRVERIPEGSHWVVHEFPHKINDHLAAFLNELDDGD</sequence>
<dbReference type="SUPFAM" id="SSF53474">
    <property type="entry name" value="alpha/beta-Hydrolases"/>
    <property type="match status" value="1"/>
</dbReference>
<dbReference type="GO" id="GO:0016787">
    <property type="term" value="F:hydrolase activity"/>
    <property type="evidence" value="ECO:0007669"/>
    <property type="project" value="UniProtKB-KW"/>
</dbReference>
<dbReference type="InterPro" id="IPR000639">
    <property type="entry name" value="Epox_hydrolase-like"/>
</dbReference>
<keyword evidence="1" id="KW-0378">Hydrolase</keyword>
<dbReference type="PANTHER" id="PTHR43329">
    <property type="entry name" value="EPOXIDE HYDROLASE"/>
    <property type="match status" value="1"/>
</dbReference>
<evidence type="ECO:0000313" key="4">
    <source>
        <dbReference type="Proteomes" id="UP000198638"/>
    </source>
</evidence>
<reference evidence="4" key="1">
    <citation type="submission" date="2016-10" db="EMBL/GenBank/DDBJ databases">
        <authorList>
            <person name="Varghese N."/>
            <person name="Submissions S."/>
        </authorList>
    </citation>
    <scope>NUCLEOTIDE SEQUENCE [LARGE SCALE GENOMIC DNA]</scope>
    <source>
        <strain evidence="4">LMG 24000</strain>
    </source>
</reference>
<dbReference type="InterPro" id="IPR029058">
    <property type="entry name" value="AB_hydrolase_fold"/>
</dbReference>
<organism evidence="3 4">
    <name type="scientific">Paraburkholderia sartisoli</name>
    <dbReference type="NCBI Taxonomy" id="83784"/>
    <lineage>
        <taxon>Bacteria</taxon>
        <taxon>Pseudomonadati</taxon>
        <taxon>Pseudomonadota</taxon>
        <taxon>Betaproteobacteria</taxon>
        <taxon>Burkholderiales</taxon>
        <taxon>Burkholderiaceae</taxon>
        <taxon>Paraburkholderia</taxon>
    </lineage>
</organism>
<dbReference type="PRINTS" id="PR00111">
    <property type="entry name" value="ABHYDROLASE"/>
</dbReference>
<dbReference type="PRINTS" id="PR00412">
    <property type="entry name" value="EPOXHYDRLASE"/>
</dbReference>
<dbReference type="InterPro" id="IPR000073">
    <property type="entry name" value="AB_hydrolase_1"/>
</dbReference>
<evidence type="ECO:0000256" key="1">
    <source>
        <dbReference type="ARBA" id="ARBA00022801"/>
    </source>
</evidence>
<dbReference type="STRING" id="83784.SAMN05192564_10314"/>
<feature type="domain" description="AB hydrolase-1" evidence="2">
    <location>
        <begin position="28"/>
        <end position="283"/>
    </location>
</feature>
<dbReference type="Gene3D" id="3.40.50.1820">
    <property type="entry name" value="alpha/beta hydrolase"/>
    <property type="match status" value="1"/>
</dbReference>
<dbReference type="Pfam" id="PF00561">
    <property type="entry name" value="Abhydrolase_1"/>
    <property type="match status" value="1"/>
</dbReference>
<proteinExistence type="predicted"/>